<evidence type="ECO:0000313" key="3">
    <source>
        <dbReference type="EMBL" id="EFG77396.1"/>
    </source>
</evidence>
<feature type="transmembrane region" description="Helical" evidence="2">
    <location>
        <begin position="131"/>
        <end position="149"/>
    </location>
</feature>
<organism evidence="3 4">
    <name type="scientific">Mycobacterium parascrofulaceum ATCC BAA-614</name>
    <dbReference type="NCBI Taxonomy" id="525368"/>
    <lineage>
        <taxon>Bacteria</taxon>
        <taxon>Bacillati</taxon>
        <taxon>Actinomycetota</taxon>
        <taxon>Actinomycetes</taxon>
        <taxon>Mycobacteriales</taxon>
        <taxon>Mycobacteriaceae</taxon>
        <taxon>Mycobacterium</taxon>
        <taxon>Mycobacterium simiae complex</taxon>
    </lineage>
</organism>
<dbReference type="RefSeq" id="WP_007166820.1">
    <property type="nucleotide sequence ID" value="NZ_GG770553.1"/>
</dbReference>
<gene>
    <name evidence="3" type="ORF">HMPREF0591_2788</name>
</gene>
<name>D5P9B4_9MYCO</name>
<keyword evidence="2" id="KW-1133">Transmembrane helix</keyword>
<feature type="transmembrane region" description="Helical" evidence="2">
    <location>
        <begin position="97"/>
        <end position="119"/>
    </location>
</feature>
<keyword evidence="2" id="KW-0812">Transmembrane</keyword>
<dbReference type="AlphaFoldDB" id="D5P9B4"/>
<feature type="compositionally biased region" description="Gly residues" evidence="1">
    <location>
        <begin position="180"/>
        <end position="189"/>
    </location>
</feature>
<accession>D5P9B4</accession>
<feature type="region of interest" description="Disordered" evidence="1">
    <location>
        <begin position="163"/>
        <end position="189"/>
    </location>
</feature>
<comment type="caution">
    <text evidence="3">The sequence shown here is derived from an EMBL/GenBank/DDBJ whole genome shotgun (WGS) entry which is preliminary data.</text>
</comment>
<sequence>MSPITRGPMGRLTSGLRLVSRKQSHFRSGRWLLLVDAVLLIALGVAGLVSAAAHRHAPPTGAPVLGLALTPWHSTLLLGLGVLAAVGVVGRRAAVAAAALCTVVFAALVIIGAIAAAHHAPGPLGFEARDIVLHGVLAVTSFAVLYWLLPDVLEGPDWVRRKETGAQQGLAPTTPPAGQPSGGAGNPAR</sequence>
<dbReference type="Proteomes" id="UP000003653">
    <property type="component" value="Unassembled WGS sequence"/>
</dbReference>
<dbReference type="EMBL" id="ADNV01000221">
    <property type="protein sequence ID" value="EFG77396.1"/>
    <property type="molecule type" value="Genomic_DNA"/>
</dbReference>
<evidence type="ECO:0000256" key="2">
    <source>
        <dbReference type="SAM" id="Phobius"/>
    </source>
</evidence>
<proteinExistence type="predicted"/>
<evidence type="ECO:0000256" key="1">
    <source>
        <dbReference type="SAM" id="MobiDB-lite"/>
    </source>
</evidence>
<evidence type="ECO:0000313" key="4">
    <source>
        <dbReference type="Proteomes" id="UP000003653"/>
    </source>
</evidence>
<keyword evidence="4" id="KW-1185">Reference proteome</keyword>
<dbReference type="HOGENOM" id="CLU_1516259_0_0_11"/>
<dbReference type="eggNOG" id="ENOG5031JJY">
    <property type="taxonomic scope" value="Bacteria"/>
</dbReference>
<feature type="transmembrane region" description="Helical" evidence="2">
    <location>
        <begin position="72"/>
        <end position="90"/>
    </location>
</feature>
<protein>
    <submittedName>
        <fullName evidence="3">Uncharacterized protein</fullName>
    </submittedName>
</protein>
<reference evidence="3 4" key="1">
    <citation type="submission" date="2010-04" db="EMBL/GenBank/DDBJ databases">
        <authorList>
            <person name="Muzny D."/>
            <person name="Qin X."/>
            <person name="Deng J."/>
            <person name="Jiang H."/>
            <person name="Liu Y."/>
            <person name="Qu J."/>
            <person name="Song X.-Z."/>
            <person name="Zhang L."/>
            <person name="Thornton R."/>
            <person name="Coyle M."/>
            <person name="Francisco L."/>
            <person name="Jackson L."/>
            <person name="Javaid M."/>
            <person name="Korchina V."/>
            <person name="Kovar C."/>
            <person name="Mata R."/>
            <person name="Mathew T."/>
            <person name="Ngo R."/>
            <person name="Nguyen L."/>
            <person name="Nguyen N."/>
            <person name="Okwuonu G."/>
            <person name="Ongeri F."/>
            <person name="Pham C."/>
            <person name="Simmons D."/>
            <person name="Wilczek-Boney K."/>
            <person name="Hale W."/>
            <person name="Jakkamsetti A."/>
            <person name="Pham P."/>
            <person name="Ruth R."/>
            <person name="San Lucas F."/>
            <person name="Warren J."/>
            <person name="Zhang J."/>
            <person name="Zhao Z."/>
            <person name="Zhou C."/>
            <person name="Zhu D."/>
            <person name="Lee S."/>
            <person name="Bess C."/>
            <person name="Blankenburg K."/>
            <person name="Forbes L."/>
            <person name="Fu Q."/>
            <person name="Gubbala S."/>
            <person name="Hirani K."/>
            <person name="Jayaseelan J.C."/>
            <person name="Lara F."/>
            <person name="Munidasa M."/>
            <person name="Palculict T."/>
            <person name="Patil S."/>
            <person name="Pu L.-L."/>
            <person name="Saada N."/>
            <person name="Tang L."/>
            <person name="Weissenberger G."/>
            <person name="Zhu Y."/>
            <person name="Hemphill L."/>
            <person name="Shang Y."/>
            <person name="Youmans B."/>
            <person name="Ayvaz T."/>
            <person name="Ross M."/>
            <person name="Santibanez J."/>
            <person name="Aqrawi P."/>
            <person name="Gross S."/>
            <person name="Joshi V."/>
            <person name="Fowler G."/>
            <person name="Nazareth L."/>
            <person name="Reid J."/>
            <person name="Worley K."/>
            <person name="Petrosino J."/>
            <person name="Highlander S."/>
            <person name="Gibbs R."/>
        </authorList>
    </citation>
    <scope>NUCLEOTIDE SEQUENCE [LARGE SCALE GENOMIC DNA]</scope>
    <source>
        <strain evidence="3 4">ATCC BAA-614</strain>
    </source>
</reference>
<feature type="transmembrane region" description="Helical" evidence="2">
    <location>
        <begin position="31"/>
        <end position="52"/>
    </location>
</feature>
<keyword evidence="2" id="KW-0472">Membrane</keyword>
<dbReference type="Pfam" id="PF14325">
    <property type="entry name" value="DUF4383"/>
    <property type="match status" value="1"/>
</dbReference>